<dbReference type="RefSeq" id="WP_338294215.1">
    <property type="nucleotide sequence ID" value="NZ_AP027272.1"/>
</dbReference>
<dbReference type="EMBL" id="AP027272">
    <property type="protein sequence ID" value="BDX08135.1"/>
    <property type="molecule type" value="Genomic_DNA"/>
</dbReference>
<keyword evidence="1" id="KW-0472">Membrane</keyword>
<keyword evidence="3" id="KW-1185">Reference proteome</keyword>
<evidence type="ECO:0008006" key="4">
    <source>
        <dbReference type="Google" id="ProtNLM"/>
    </source>
</evidence>
<keyword evidence="1" id="KW-1133">Transmembrane helix</keyword>
<feature type="transmembrane region" description="Helical" evidence="1">
    <location>
        <begin position="16"/>
        <end position="38"/>
    </location>
</feature>
<name>A0AA48KW32_9ALTE</name>
<reference evidence="2" key="1">
    <citation type="submission" date="2023-01" db="EMBL/GenBank/DDBJ databases">
        <title>Complete genome sequence of Planctobacterium marinum strain Dej080120_11.</title>
        <authorList>
            <person name="Ueki S."/>
            <person name="Maruyama F."/>
        </authorList>
    </citation>
    <scope>NUCLEOTIDE SEQUENCE</scope>
    <source>
        <strain evidence="2">Dej080120_11</strain>
    </source>
</reference>
<protein>
    <recommendedName>
        <fullName evidence="4">MSHA biogenesis protein MshI</fullName>
    </recommendedName>
</protein>
<evidence type="ECO:0000313" key="3">
    <source>
        <dbReference type="Proteomes" id="UP001333710"/>
    </source>
</evidence>
<dbReference type="KEGG" id="pmaw:MACH26_36560"/>
<dbReference type="InterPro" id="IPR007813">
    <property type="entry name" value="PilN"/>
</dbReference>
<dbReference type="AlphaFoldDB" id="A0AA48KW32"/>
<accession>A0AA48KW32</accession>
<organism evidence="2 3">
    <name type="scientific">Planctobacterium marinum</name>
    <dbReference type="NCBI Taxonomy" id="1631968"/>
    <lineage>
        <taxon>Bacteria</taxon>
        <taxon>Pseudomonadati</taxon>
        <taxon>Pseudomonadota</taxon>
        <taxon>Gammaproteobacteria</taxon>
        <taxon>Alteromonadales</taxon>
        <taxon>Alteromonadaceae</taxon>
        <taxon>Planctobacterium</taxon>
    </lineage>
</organism>
<gene>
    <name evidence="2" type="ORF">MACH26_36560</name>
</gene>
<dbReference type="Pfam" id="PF05137">
    <property type="entry name" value="PilN"/>
    <property type="match status" value="1"/>
</dbReference>
<keyword evidence="1" id="KW-0812">Transmembrane</keyword>
<evidence type="ECO:0000256" key="1">
    <source>
        <dbReference type="SAM" id="Phobius"/>
    </source>
</evidence>
<evidence type="ECO:0000313" key="2">
    <source>
        <dbReference type="EMBL" id="BDX08135.1"/>
    </source>
</evidence>
<sequence length="212" mass="24546">MKYRVNLFPDELKPKLQLFTAGFVLLMWLFSGVVLFAISEHYHQEYRDMQVATRDIQQKYNQQTKMLKMLTEARDTRAQDPALVAQVQKLQNEARDKGLLLEELRGREQLKNQGFSMLMEDLALNHVDGVWLTRISINEQKIRMEGATIESAKVPFWVSQLRESNYFTGRSFAGARMFRDDQDKLNFVISSELVELAVEQEVQRQASGAGQP</sequence>
<dbReference type="Proteomes" id="UP001333710">
    <property type="component" value="Chromosome"/>
</dbReference>
<proteinExistence type="predicted"/>